<keyword evidence="2 5" id="KW-0371">Homeobox</keyword>
<dbReference type="InterPro" id="IPR006600">
    <property type="entry name" value="HTH_CenpB_DNA-bd_dom"/>
</dbReference>
<accession>A0A6A5ZA03</accession>
<keyword evidence="4" id="KW-0863">Zinc-finger</keyword>
<dbReference type="Pfam" id="PF05920">
    <property type="entry name" value="Homeobox_KN"/>
    <property type="match status" value="1"/>
</dbReference>
<keyword evidence="4" id="KW-0862">Zinc</keyword>
<feature type="compositionally biased region" description="Low complexity" evidence="6">
    <location>
        <begin position="345"/>
        <end position="359"/>
    </location>
</feature>
<evidence type="ECO:0000256" key="3">
    <source>
        <dbReference type="ARBA" id="ARBA00023242"/>
    </source>
</evidence>
<feature type="compositionally biased region" description="Basic residues" evidence="6">
    <location>
        <begin position="220"/>
        <end position="230"/>
    </location>
</feature>
<dbReference type="SUPFAM" id="SSF46689">
    <property type="entry name" value="Homeodomain-like"/>
    <property type="match status" value="1"/>
</dbReference>
<feature type="DNA-binding region" description="Homeobox" evidence="5">
    <location>
        <begin position="166"/>
        <end position="228"/>
    </location>
</feature>
<feature type="region of interest" description="Disordered" evidence="6">
    <location>
        <begin position="615"/>
        <end position="642"/>
    </location>
</feature>
<feature type="compositionally biased region" description="Basic residues" evidence="6">
    <location>
        <begin position="362"/>
        <end position="371"/>
    </location>
</feature>
<feature type="non-terminal residue" evidence="9">
    <location>
        <position position="945"/>
    </location>
</feature>
<evidence type="ECO:0000313" key="10">
    <source>
        <dbReference type="Proteomes" id="UP000799770"/>
    </source>
</evidence>
<keyword evidence="1 5" id="KW-0238">DNA-binding</keyword>
<dbReference type="GO" id="GO:0008270">
    <property type="term" value="F:zinc ion binding"/>
    <property type="evidence" value="ECO:0007669"/>
    <property type="project" value="UniProtKB-KW"/>
</dbReference>
<dbReference type="InterPro" id="IPR050224">
    <property type="entry name" value="TALE_homeobox"/>
</dbReference>
<evidence type="ECO:0000256" key="2">
    <source>
        <dbReference type="ARBA" id="ARBA00023155"/>
    </source>
</evidence>
<dbReference type="PROSITE" id="PS50157">
    <property type="entry name" value="ZINC_FINGER_C2H2_2"/>
    <property type="match status" value="1"/>
</dbReference>
<dbReference type="GO" id="GO:0003677">
    <property type="term" value="F:DNA binding"/>
    <property type="evidence" value="ECO:0007669"/>
    <property type="project" value="UniProtKB-UniRule"/>
</dbReference>
<dbReference type="PANTHER" id="PTHR11850">
    <property type="entry name" value="HOMEOBOX PROTEIN TRANSCRIPTION FACTORS"/>
    <property type="match status" value="1"/>
</dbReference>
<keyword evidence="4" id="KW-0479">Metal-binding</keyword>
<evidence type="ECO:0000259" key="7">
    <source>
        <dbReference type="PROSITE" id="PS50071"/>
    </source>
</evidence>
<name>A0A6A5ZA03_9PLEO</name>
<dbReference type="Proteomes" id="UP000799770">
    <property type="component" value="Unassembled WGS sequence"/>
</dbReference>
<dbReference type="OrthoDB" id="5399138at2759"/>
<protein>
    <submittedName>
        <fullName evidence="9">Uncharacterized protein</fullName>
    </submittedName>
</protein>
<dbReference type="AlphaFoldDB" id="A0A6A5ZA03"/>
<gene>
    <name evidence="9" type="ORF">BDV96DRAFT_474367</name>
</gene>
<evidence type="ECO:0000256" key="4">
    <source>
        <dbReference type="PROSITE-ProRule" id="PRU00042"/>
    </source>
</evidence>
<dbReference type="InterPro" id="IPR001356">
    <property type="entry name" value="HD"/>
</dbReference>
<sequence length="945" mass="104416">MAAPNMPSDMDQLFDFGEAAIPEMRQETAATNTATVKMHKPYYFTLPDLIAEAQAQEWNNDFSTWIPRYAKPETPCDYCRSRQLECFIYDSGKSTGCSPCNALFRPCSFSQPNNEKAKRDTALDTLDAVAEDSARTFGGLTGKKPMRCLGHVGPIENDDADTAPKKGAAAARFPRAAIKILKDWMIEHIDHPYPTDEEKEALKFQTGLSVGQISNWMANTRRRQKARPKRSASPSIRPSTEAIDIPAGRTWESLNPFERWKHSPPENEPAPMTAIAQAVKSFDPPETTSSLSIEAGSLTSSFKCRKVSSNDSASGSFSVFRAPSTTSLETGFTNVSSGSAQSVWSHGSRNSLGSLGSLNSKKDRRRRRRLPTRAPKQHDSAAGPRIFECTFCTDRFKSKYDWSRHEKTLHLSLEKWICAPLGDVITCTSSGQRKCTYCDAVDPSKEHLETHNHRTCEEKGLEARTFYRKDHLRQHLRLMHGCKMTPSMETWKAEAQFINSRCGFCGMNFDKWQDRVDHIAKEFRNGATMKNWKGCRGLDAHVAAHVQNAMPPYLISNESKSPFPFSATNSASMKHHAMYLQQNDLEYLIPGDKTSLVGVFIPHHMGDVSISYYNPPSASPTTGPQNTPQNMSSSSNSPHPNPNATCWEILTLRLGRFARQHIEKQGAESITDELLQQQARYILYECDDPWNQTAADNPEWLSLFKKAHGIETGPYPGVISQHDLLEDLGLQPSAVLDPSFNYNHFACGAPTGTSAQDLQTVADLALECSLTGSLALTQEAQRFSGQTNLSLPDLSSAGTSVSNAPATTFSALQGLNAPISEFTCTGNPAFLCVGENQELGFRAKNGKSTRINDKFPSSFVNTSMPTPIQEQSCTTAGEPMQDQFGFPAWDQFPTTTMGMSSSVPVTTAAFGDLNISTADAMSNLQATTWDDNDLTFNLDMDMDID</sequence>
<dbReference type="SMART" id="SM00389">
    <property type="entry name" value="HOX"/>
    <property type="match status" value="1"/>
</dbReference>
<evidence type="ECO:0000313" key="9">
    <source>
        <dbReference type="EMBL" id="KAF2116300.1"/>
    </source>
</evidence>
<dbReference type="CDD" id="cd00086">
    <property type="entry name" value="homeodomain"/>
    <property type="match status" value="1"/>
</dbReference>
<dbReference type="InterPro" id="IPR009057">
    <property type="entry name" value="Homeodomain-like_sf"/>
</dbReference>
<dbReference type="EMBL" id="ML977321">
    <property type="protein sequence ID" value="KAF2116300.1"/>
    <property type="molecule type" value="Genomic_DNA"/>
</dbReference>
<dbReference type="Gene3D" id="1.10.10.60">
    <property type="entry name" value="Homeodomain-like"/>
    <property type="match status" value="1"/>
</dbReference>
<dbReference type="PROSITE" id="PS00028">
    <property type="entry name" value="ZINC_FINGER_C2H2_1"/>
    <property type="match status" value="1"/>
</dbReference>
<dbReference type="PROSITE" id="PS50071">
    <property type="entry name" value="HOMEOBOX_2"/>
    <property type="match status" value="1"/>
</dbReference>
<dbReference type="Pfam" id="PF03221">
    <property type="entry name" value="HTH_Tnp_Tc5"/>
    <property type="match status" value="1"/>
</dbReference>
<evidence type="ECO:0000256" key="1">
    <source>
        <dbReference type="ARBA" id="ARBA00023125"/>
    </source>
</evidence>
<feature type="domain" description="Homeobox" evidence="7">
    <location>
        <begin position="164"/>
        <end position="227"/>
    </location>
</feature>
<dbReference type="InterPro" id="IPR008422">
    <property type="entry name" value="KN_HD"/>
</dbReference>
<dbReference type="SMART" id="SM00355">
    <property type="entry name" value="ZnF_C2H2"/>
    <property type="match status" value="3"/>
</dbReference>
<feature type="region of interest" description="Disordered" evidence="6">
    <location>
        <begin position="339"/>
        <end position="381"/>
    </location>
</feature>
<organism evidence="9 10">
    <name type="scientific">Lophiotrema nucula</name>
    <dbReference type="NCBI Taxonomy" id="690887"/>
    <lineage>
        <taxon>Eukaryota</taxon>
        <taxon>Fungi</taxon>
        <taxon>Dikarya</taxon>
        <taxon>Ascomycota</taxon>
        <taxon>Pezizomycotina</taxon>
        <taxon>Dothideomycetes</taxon>
        <taxon>Pleosporomycetidae</taxon>
        <taxon>Pleosporales</taxon>
        <taxon>Lophiotremataceae</taxon>
        <taxon>Lophiotrema</taxon>
    </lineage>
</organism>
<keyword evidence="10" id="KW-1185">Reference proteome</keyword>
<keyword evidence="3 5" id="KW-0539">Nucleus</keyword>
<evidence type="ECO:0000256" key="6">
    <source>
        <dbReference type="SAM" id="MobiDB-lite"/>
    </source>
</evidence>
<dbReference type="InterPro" id="IPR013087">
    <property type="entry name" value="Znf_C2H2_type"/>
</dbReference>
<proteinExistence type="predicted"/>
<dbReference type="GO" id="GO:0006355">
    <property type="term" value="P:regulation of DNA-templated transcription"/>
    <property type="evidence" value="ECO:0007669"/>
    <property type="project" value="InterPro"/>
</dbReference>
<reference evidence="9" key="1">
    <citation type="journal article" date="2020" name="Stud. Mycol.">
        <title>101 Dothideomycetes genomes: a test case for predicting lifestyles and emergence of pathogens.</title>
        <authorList>
            <person name="Haridas S."/>
            <person name="Albert R."/>
            <person name="Binder M."/>
            <person name="Bloem J."/>
            <person name="Labutti K."/>
            <person name="Salamov A."/>
            <person name="Andreopoulos B."/>
            <person name="Baker S."/>
            <person name="Barry K."/>
            <person name="Bills G."/>
            <person name="Bluhm B."/>
            <person name="Cannon C."/>
            <person name="Castanera R."/>
            <person name="Culley D."/>
            <person name="Daum C."/>
            <person name="Ezra D."/>
            <person name="Gonzalez J."/>
            <person name="Henrissat B."/>
            <person name="Kuo A."/>
            <person name="Liang C."/>
            <person name="Lipzen A."/>
            <person name="Lutzoni F."/>
            <person name="Magnuson J."/>
            <person name="Mondo S."/>
            <person name="Nolan M."/>
            <person name="Ohm R."/>
            <person name="Pangilinan J."/>
            <person name="Park H.-J."/>
            <person name="Ramirez L."/>
            <person name="Alfaro M."/>
            <person name="Sun H."/>
            <person name="Tritt A."/>
            <person name="Yoshinaga Y."/>
            <person name="Zwiers L.-H."/>
            <person name="Turgeon B."/>
            <person name="Goodwin S."/>
            <person name="Spatafora J."/>
            <person name="Crous P."/>
            <person name="Grigoriev I."/>
        </authorList>
    </citation>
    <scope>NUCLEOTIDE SEQUENCE</scope>
    <source>
        <strain evidence="9">CBS 627.86</strain>
    </source>
</reference>
<dbReference type="GO" id="GO:0005634">
    <property type="term" value="C:nucleus"/>
    <property type="evidence" value="ECO:0007669"/>
    <property type="project" value="UniProtKB-SubCell"/>
</dbReference>
<feature type="region of interest" description="Disordered" evidence="6">
    <location>
        <begin position="219"/>
        <end position="241"/>
    </location>
</feature>
<feature type="domain" description="C2H2-type" evidence="8">
    <location>
        <begin position="387"/>
        <end position="415"/>
    </location>
</feature>
<comment type="subcellular location">
    <subcellularLocation>
        <location evidence="5">Nucleus</location>
    </subcellularLocation>
</comment>
<evidence type="ECO:0000256" key="5">
    <source>
        <dbReference type="PROSITE-ProRule" id="PRU00108"/>
    </source>
</evidence>
<feature type="compositionally biased region" description="Low complexity" evidence="6">
    <location>
        <begin position="624"/>
        <end position="638"/>
    </location>
</feature>
<evidence type="ECO:0000259" key="8">
    <source>
        <dbReference type="PROSITE" id="PS50157"/>
    </source>
</evidence>